<evidence type="ECO:0000313" key="2">
    <source>
        <dbReference type="EMBL" id="CUT18236.1"/>
    </source>
</evidence>
<feature type="transmembrane region" description="Helical" evidence="1">
    <location>
        <begin position="251"/>
        <end position="271"/>
    </location>
</feature>
<reference evidence="3" key="1">
    <citation type="submission" date="2015-11" db="EMBL/GenBank/DDBJ databases">
        <authorList>
            <person name="Seth-Smith H.M.B."/>
        </authorList>
    </citation>
    <scope>NUCLEOTIDE SEQUENCE [LARGE SCALE GENOMIC DNA]</scope>
    <source>
        <strain evidence="3">2013Ark11</strain>
    </source>
</reference>
<dbReference type="EMBL" id="LN906597">
    <property type="protein sequence ID" value="CUT18236.1"/>
    <property type="molecule type" value="Genomic_DNA"/>
</dbReference>
<accession>A0A0S4M5I0</accession>
<keyword evidence="1" id="KW-0812">Transmembrane</keyword>
<keyword evidence="1" id="KW-1133">Transmembrane helix</keyword>
<organism evidence="2 3">
    <name type="scientific">Candidatus Ichthyocystis hellenicum</name>
    <dbReference type="NCBI Taxonomy" id="1561003"/>
    <lineage>
        <taxon>Bacteria</taxon>
        <taxon>Pseudomonadati</taxon>
        <taxon>Pseudomonadota</taxon>
        <taxon>Betaproteobacteria</taxon>
        <taxon>Burkholderiales</taxon>
        <taxon>Candidatus Ichthyocystis</taxon>
    </lineage>
</organism>
<keyword evidence="3" id="KW-1185">Reference proteome</keyword>
<protein>
    <submittedName>
        <fullName evidence="2">Putative membrane protein (Partial)</fullName>
    </submittedName>
</protein>
<evidence type="ECO:0000256" key="1">
    <source>
        <dbReference type="SAM" id="Phobius"/>
    </source>
</evidence>
<dbReference type="Proteomes" id="UP000198651">
    <property type="component" value="Chromosome I"/>
</dbReference>
<keyword evidence="1" id="KW-0472">Membrane</keyword>
<sequence>CDLGDTCDHDGIVSGECYSVICAEECTSPKSGLSLSGITKLKSLIFPLSMLSMIDSSSGLKTSWCVLKLKLCTLVYARDRFSTLSSEERLPLLEFRKVDVDKVFTDVVTWSGLSSKPSLPLSLDDYTNPNDPRFDQASRYVRSAFISIGPHTPYINTKLAYSVCPVTHEAYRRITSTRKNCGIGSEFLNMSSIYCKDISKYIVDTATGNDRIISNNIIPCNGTITGNDTIPGNDVITDNFDLDSITKDPMVVIPLLLSLIFLLGMFVNFVLGKCGSSKRTIIHSVKDKISDLRARKYLV</sequence>
<gene>
    <name evidence="2" type="ORF">Ark11_1437</name>
</gene>
<dbReference type="AlphaFoldDB" id="A0A0S4M5I0"/>
<evidence type="ECO:0000313" key="3">
    <source>
        <dbReference type="Proteomes" id="UP000198651"/>
    </source>
</evidence>
<proteinExistence type="predicted"/>
<feature type="non-terminal residue" evidence="2">
    <location>
        <position position="1"/>
    </location>
</feature>
<name>A0A0S4M5I0_9BURK</name>